<reference evidence="2" key="1">
    <citation type="journal article" date="2023" name="Mol. Phylogenet. Evol.">
        <title>Genome-scale phylogeny and comparative genomics of the fungal order Sordariales.</title>
        <authorList>
            <person name="Hensen N."/>
            <person name="Bonometti L."/>
            <person name="Westerberg I."/>
            <person name="Brannstrom I.O."/>
            <person name="Guillou S."/>
            <person name="Cros-Aarteil S."/>
            <person name="Calhoun S."/>
            <person name="Haridas S."/>
            <person name="Kuo A."/>
            <person name="Mondo S."/>
            <person name="Pangilinan J."/>
            <person name="Riley R."/>
            <person name="LaButti K."/>
            <person name="Andreopoulos B."/>
            <person name="Lipzen A."/>
            <person name="Chen C."/>
            <person name="Yan M."/>
            <person name="Daum C."/>
            <person name="Ng V."/>
            <person name="Clum A."/>
            <person name="Steindorff A."/>
            <person name="Ohm R.A."/>
            <person name="Martin F."/>
            <person name="Silar P."/>
            <person name="Natvig D.O."/>
            <person name="Lalanne C."/>
            <person name="Gautier V."/>
            <person name="Ament-Velasquez S.L."/>
            <person name="Kruys A."/>
            <person name="Hutchinson M.I."/>
            <person name="Powell A.J."/>
            <person name="Barry K."/>
            <person name="Miller A.N."/>
            <person name="Grigoriev I.V."/>
            <person name="Debuchy R."/>
            <person name="Gladieux P."/>
            <person name="Hiltunen Thoren M."/>
            <person name="Johannesson H."/>
        </authorList>
    </citation>
    <scope>NUCLEOTIDE SEQUENCE [LARGE SCALE GENOMIC DNA]</scope>
    <source>
        <strain evidence="2">CBS 340.73</strain>
    </source>
</reference>
<name>A0AAN6N9X7_9PEZI</name>
<gene>
    <name evidence="1" type="ORF">QBC46DRAFT_340784</name>
</gene>
<proteinExistence type="predicted"/>
<dbReference type="AlphaFoldDB" id="A0AAN6N9X7"/>
<protein>
    <submittedName>
        <fullName evidence="1">Uncharacterized protein</fullName>
    </submittedName>
</protein>
<organism evidence="1 2">
    <name type="scientific">Diplogelasinospora grovesii</name>
    <dbReference type="NCBI Taxonomy" id="303347"/>
    <lineage>
        <taxon>Eukaryota</taxon>
        <taxon>Fungi</taxon>
        <taxon>Dikarya</taxon>
        <taxon>Ascomycota</taxon>
        <taxon>Pezizomycotina</taxon>
        <taxon>Sordariomycetes</taxon>
        <taxon>Sordariomycetidae</taxon>
        <taxon>Sordariales</taxon>
        <taxon>Diplogelasinosporaceae</taxon>
        <taxon>Diplogelasinospora</taxon>
    </lineage>
</organism>
<evidence type="ECO:0000313" key="2">
    <source>
        <dbReference type="Proteomes" id="UP001303473"/>
    </source>
</evidence>
<accession>A0AAN6N9X7</accession>
<keyword evidence="2" id="KW-1185">Reference proteome</keyword>
<comment type="caution">
    <text evidence="1">The sequence shown here is derived from an EMBL/GenBank/DDBJ whole genome shotgun (WGS) entry which is preliminary data.</text>
</comment>
<sequence length="65" mass="7882">MDTQLDDLIIRDLLVPLTNRFLARLKVQIDERKRENWLEIYLAMFIMMSNVRWIKDIVAMTSWKA</sequence>
<dbReference type="Proteomes" id="UP001303473">
    <property type="component" value="Unassembled WGS sequence"/>
</dbReference>
<evidence type="ECO:0000313" key="1">
    <source>
        <dbReference type="EMBL" id="KAK3941144.1"/>
    </source>
</evidence>
<dbReference type="EMBL" id="MU853786">
    <property type="protein sequence ID" value="KAK3941144.1"/>
    <property type="molecule type" value="Genomic_DNA"/>
</dbReference>